<feature type="compositionally biased region" description="Basic and acidic residues" evidence="1">
    <location>
        <begin position="55"/>
        <end position="66"/>
    </location>
</feature>
<keyword evidence="3" id="KW-1185">Reference proteome</keyword>
<dbReference type="GO" id="GO:0008237">
    <property type="term" value="F:metallopeptidase activity"/>
    <property type="evidence" value="ECO:0007669"/>
    <property type="project" value="InterPro"/>
</dbReference>
<dbReference type="EMBL" id="CP033461">
    <property type="protein sequence ID" value="QDX90980.1"/>
    <property type="molecule type" value="Genomic_DNA"/>
</dbReference>
<protein>
    <submittedName>
        <fullName evidence="2">Uncharacterized protein</fullName>
    </submittedName>
</protein>
<organism evidence="2 3">
    <name type="scientific">Brevibacillus laterosporus</name>
    <name type="common">Bacillus laterosporus</name>
    <dbReference type="NCBI Taxonomy" id="1465"/>
    <lineage>
        <taxon>Bacteria</taxon>
        <taxon>Bacillati</taxon>
        <taxon>Bacillota</taxon>
        <taxon>Bacilli</taxon>
        <taxon>Bacillales</taxon>
        <taxon>Paenibacillaceae</taxon>
        <taxon>Brevibacillus</taxon>
    </lineage>
</organism>
<evidence type="ECO:0000313" key="2">
    <source>
        <dbReference type="EMBL" id="QDX90980.1"/>
    </source>
</evidence>
<reference evidence="2 3" key="1">
    <citation type="submission" date="2018-11" db="EMBL/GenBank/DDBJ databases">
        <title>Phylogenetic determinants of toxin gene distribution in genomes of Brevibacillus laterosporus.</title>
        <authorList>
            <person name="Glare T.R."/>
            <person name="Durrant A."/>
            <person name="Berry C."/>
            <person name="Palma L."/>
            <person name="Ormskirk M."/>
            <person name="Cox M.O."/>
        </authorList>
    </citation>
    <scope>NUCLEOTIDE SEQUENCE [LARGE SCALE GENOMIC DNA]</scope>
    <source>
        <strain evidence="2 3">1821L</strain>
        <plasmid evidence="2 3">p1821L01</plasmid>
    </source>
</reference>
<geneLocation type="plasmid" evidence="2 3">
    <name>p1821L01</name>
</geneLocation>
<feature type="region of interest" description="Disordered" evidence="1">
    <location>
        <begin position="48"/>
        <end position="72"/>
    </location>
</feature>
<dbReference type="AlphaFoldDB" id="A0A518V1W3"/>
<dbReference type="Gene3D" id="3.40.390.10">
    <property type="entry name" value="Collagenase (Catalytic Domain)"/>
    <property type="match status" value="1"/>
</dbReference>
<evidence type="ECO:0000313" key="3">
    <source>
        <dbReference type="Proteomes" id="UP000319432"/>
    </source>
</evidence>
<name>A0A518V1W3_BRELA</name>
<keyword evidence="2" id="KW-0614">Plasmid</keyword>
<proteinExistence type="predicted"/>
<sequence length="72" mass="8335">MGIKRKKIKKEREERMKEIMKGILTTVNSEEEQRLQDTQTLLNKLSPKVLGMHGKAGEKIMSRQESRYSTAS</sequence>
<dbReference type="Proteomes" id="UP000319432">
    <property type="component" value="Plasmid p1821L01"/>
</dbReference>
<dbReference type="InterPro" id="IPR024079">
    <property type="entry name" value="MetalloPept_cat_dom_sf"/>
</dbReference>
<evidence type="ECO:0000256" key="1">
    <source>
        <dbReference type="SAM" id="MobiDB-lite"/>
    </source>
</evidence>
<accession>A0A518V1W3</accession>
<gene>
    <name evidence="2" type="ORF">EEL30_00455</name>
</gene>